<dbReference type="EMBL" id="SUMG01000010">
    <property type="protein sequence ID" value="NBG88655.1"/>
    <property type="molecule type" value="Genomic_DNA"/>
</dbReference>
<dbReference type="InterPro" id="IPR043128">
    <property type="entry name" value="Rev_trsase/Diguanyl_cyclase"/>
</dbReference>
<dbReference type="CDD" id="cd01948">
    <property type="entry name" value="EAL"/>
    <property type="match status" value="1"/>
</dbReference>
<feature type="transmembrane region" description="Helical" evidence="1">
    <location>
        <begin position="132"/>
        <end position="152"/>
    </location>
</feature>
<dbReference type="SMART" id="SM00052">
    <property type="entry name" value="EAL"/>
    <property type="match status" value="1"/>
</dbReference>
<reference evidence="4 5" key="1">
    <citation type="submission" date="2019-04" db="EMBL/GenBank/DDBJ databases">
        <title>Isachenkonia alkalipeptolytica gen. nov. sp. nov. a new anaerobic, alkiliphilic organothrophic bacterium capable to reduce synthesized ferrihydrite isolated from a soda lake.</title>
        <authorList>
            <person name="Toshchakov S.V."/>
            <person name="Zavarzina D.G."/>
            <person name="Zhilina T.N."/>
            <person name="Kostrikina N.A."/>
            <person name="Kublanov I.V."/>
        </authorList>
    </citation>
    <scope>NUCLEOTIDE SEQUENCE [LARGE SCALE GENOMIC DNA]</scope>
    <source>
        <strain evidence="4 5">Z-1701</strain>
    </source>
</reference>
<dbReference type="NCBIfam" id="TIGR00254">
    <property type="entry name" value="GGDEF"/>
    <property type="match status" value="1"/>
</dbReference>
<dbReference type="Pfam" id="PF00990">
    <property type="entry name" value="GGDEF"/>
    <property type="match status" value="1"/>
</dbReference>
<feature type="transmembrane region" description="Helical" evidence="1">
    <location>
        <begin position="199"/>
        <end position="219"/>
    </location>
</feature>
<dbReference type="FunFam" id="3.30.70.270:FF:000001">
    <property type="entry name" value="Diguanylate cyclase domain protein"/>
    <property type="match status" value="1"/>
</dbReference>
<organism evidence="4 5">
    <name type="scientific">Isachenkonia alkalipeptolytica</name>
    <dbReference type="NCBI Taxonomy" id="2565777"/>
    <lineage>
        <taxon>Bacteria</taxon>
        <taxon>Bacillati</taxon>
        <taxon>Bacillota</taxon>
        <taxon>Clostridia</taxon>
        <taxon>Eubacteriales</taxon>
        <taxon>Clostridiaceae</taxon>
        <taxon>Isachenkonia</taxon>
    </lineage>
</organism>
<dbReference type="PROSITE" id="PS50883">
    <property type="entry name" value="EAL"/>
    <property type="match status" value="1"/>
</dbReference>
<feature type="domain" description="GGDEF" evidence="3">
    <location>
        <begin position="355"/>
        <end position="487"/>
    </location>
</feature>
<dbReference type="InterPro" id="IPR035919">
    <property type="entry name" value="EAL_sf"/>
</dbReference>
<dbReference type="PANTHER" id="PTHR44757:SF2">
    <property type="entry name" value="BIOFILM ARCHITECTURE MAINTENANCE PROTEIN MBAA"/>
    <property type="match status" value="1"/>
</dbReference>
<dbReference type="Proteomes" id="UP000449710">
    <property type="component" value="Unassembled WGS sequence"/>
</dbReference>
<evidence type="ECO:0000256" key="1">
    <source>
        <dbReference type="SAM" id="Phobius"/>
    </source>
</evidence>
<comment type="caution">
    <text evidence="4">The sequence shown here is derived from an EMBL/GenBank/DDBJ whole genome shotgun (WGS) entry which is preliminary data.</text>
</comment>
<dbReference type="InterPro" id="IPR029787">
    <property type="entry name" value="Nucleotide_cyclase"/>
</dbReference>
<dbReference type="InterPro" id="IPR052155">
    <property type="entry name" value="Biofilm_reg_signaling"/>
</dbReference>
<feature type="domain" description="EAL" evidence="2">
    <location>
        <begin position="496"/>
        <end position="748"/>
    </location>
</feature>
<dbReference type="Gene3D" id="3.30.70.270">
    <property type="match status" value="1"/>
</dbReference>
<dbReference type="AlphaFoldDB" id="A0AA43XMG7"/>
<name>A0AA43XMG7_9CLOT</name>
<evidence type="ECO:0000259" key="2">
    <source>
        <dbReference type="PROSITE" id="PS50883"/>
    </source>
</evidence>
<dbReference type="SMART" id="SM00267">
    <property type="entry name" value="GGDEF"/>
    <property type="match status" value="1"/>
</dbReference>
<feature type="transmembrane region" description="Helical" evidence="1">
    <location>
        <begin position="164"/>
        <end position="190"/>
    </location>
</feature>
<proteinExistence type="predicted"/>
<feature type="transmembrane region" description="Helical" evidence="1">
    <location>
        <begin position="33"/>
        <end position="55"/>
    </location>
</feature>
<evidence type="ECO:0000259" key="3">
    <source>
        <dbReference type="PROSITE" id="PS50887"/>
    </source>
</evidence>
<evidence type="ECO:0000313" key="4">
    <source>
        <dbReference type="EMBL" id="NBG88655.1"/>
    </source>
</evidence>
<keyword evidence="1" id="KW-0812">Transmembrane</keyword>
<feature type="transmembrane region" description="Helical" evidence="1">
    <location>
        <begin position="67"/>
        <end position="88"/>
    </location>
</feature>
<sequence length="761" mass="87425">MPLKIKKMIVTILAVNTMLFYGSKFLFQGSPTVLMLALNLLQILGLVFALIFLHKACERVTNEHRKLWVLLRFGVAAYLIGNVLWIIYGFTEDVLLFSDAAYFFWIGAYLFFLHSLISRIKITVTSRFNRSYVFNVVVFMITMASIKIHFLIEPIFTFSEQALLNWFMSLVLPVLELSMLFAIIILYYLIYKKKEETPLLLVLGGLFIHIAADSYYGYLNMMGGYYSGHPVGLLWLSAIWLVGFGGFYARNSREVSRASIKRNFEKRETTIPYISTTILLVLVFYSYNWEINALSFGLSLILIMIIIRQRYVLKENNKLIDEYRFLAHHDSLTGLSNRTSFRRQLKHQINQPENRAVGLLLMDLDRFKVVNDTLGHQTGDHILVKTAAYLREFITPDMQLFRLGGDEFAVVYAEASEKKCIAVAERLLRRFQKPFFVQEHEILVTASVGISLYPKHGETVNDLFKYADAAMYLAKDSGRNNYRFYDDALNRTMVRKMKIENSLRKGIEKNQFTLCYQPKVALDTKEIVGMEALLRWHHPELGWVSPAEFIPIAEETGSIVRIGQWVLRTACKQNKIWKEKGLPSMTVSVNVSVRQFQQGNLLSIIKEELENSQLDPGLLEIEITESIMQNTNKNVELLHQISDLGVGISIDDFGTGYSSLYVIQELPINTIKLDKSFIAKIHDKKQQVMINTIINMGKALDLNVVAEGIENENQYNRLLESNCSMGQGYLFSKPIAPKVFEELLWENEAIAVPGFQNYRQD</sequence>
<keyword evidence="1" id="KW-0472">Membrane</keyword>
<dbReference type="SUPFAM" id="SSF55073">
    <property type="entry name" value="Nucleotide cyclase"/>
    <property type="match status" value="1"/>
</dbReference>
<dbReference type="InterPro" id="IPR001633">
    <property type="entry name" value="EAL_dom"/>
</dbReference>
<dbReference type="PROSITE" id="PS50887">
    <property type="entry name" value="GGDEF"/>
    <property type="match status" value="1"/>
</dbReference>
<evidence type="ECO:0000313" key="5">
    <source>
        <dbReference type="Proteomes" id="UP000449710"/>
    </source>
</evidence>
<feature type="transmembrane region" description="Helical" evidence="1">
    <location>
        <begin position="100"/>
        <end position="120"/>
    </location>
</feature>
<dbReference type="InterPro" id="IPR000160">
    <property type="entry name" value="GGDEF_dom"/>
</dbReference>
<feature type="transmembrane region" description="Helical" evidence="1">
    <location>
        <begin position="270"/>
        <end position="287"/>
    </location>
</feature>
<keyword evidence="5" id="KW-1185">Reference proteome</keyword>
<dbReference type="PANTHER" id="PTHR44757">
    <property type="entry name" value="DIGUANYLATE CYCLASE DGCP"/>
    <property type="match status" value="1"/>
</dbReference>
<dbReference type="Pfam" id="PF00563">
    <property type="entry name" value="EAL"/>
    <property type="match status" value="1"/>
</dbReference>
<dbReference type="CDD" id="cd01949">
    <property type="entry name" value="GGDEF"/>
    <property type="match status" value="1"/>
</dbReference>
<keyword evidence="1" id="KW-1133">Transmembrane helix</keyword>
<dbReference type="Gene3D" id="3.20.20.450">
    <property type="entry name" value="EAL domain"/>
    <property type="match status" value="1"/>
</dbReference>
<gene>
    <name evidence="4" type="ORF">ISALK_09085</name>
</gene>
<feature type="transmembrane region" description="Helical" evidence="1">
    <location>
        <begin position="231"/>
        <end position="249"/>
    </location>
</feature>
<dbReference type="SUPFAM" id="SSF141868">
    <property type="entry name" value="EAL domain-like"/>
    <property type="match status" value="1"/>
</dbReference>
<accession>A0AA43XMG7</accession>
<protein>
    <submittedName>
        <fullName evidence="4">EAL domain-containing protein</fullName>
    </submittedName>
</protein>
<feature type="transmembrane region" description="Helical" evidence="1">
    <location>
        <begin position="9"/>
        <end position="27"/>
    </location>
</feature>